<dbReference type="Pfam" id="PF00650">
    <property type="entry name" value="CRAL_TRIO"/>
    <property type="match status" value="1"/>
</dbReference>
<gene>
    <name evidence="5" type="ORF">H257_15855</name>
</gene>
<name>W4FMS5_APHAT</name>
<dbReference type="InterPro" id="IPR051064">
    <property type="entry name" value="SEC14/CRAL-TRIO_domain"/>
</dbReference>
<evidence type="ECO:0000313" key="5">
    <source>
        <dbReference type="EMBL" id="ETV68109.1"/>
    </source>
</evidence>
<organism evidence="5">
    <name type="scientific">Aphanomyces astaci</name>
    <name type="common">Crayfish plague agent</name>
    <dbReference type="NCBI Taxonomy" id="112090"/>
    <lineage>
        <taxon>Eukaryota</taxon>
        <taxon>Sar</taxon>
        <taxon>Stramenopiles</taxon>
        <taxon>Oomycota</taxon>
        <taxon>Saprolegniomycetes</taxon>
        <taxon>Saprolegniales</taxon>
        <taxon>Verrucalvaceae</taxon>
        <taxon>Aphanomyces</taxon>
    </lineage>
</organism>
<dbReference type="PANTHER" id="PTHR23324">
    <property type="entry name" value="SEC14 RELATED PROTEIN"/>
    <property type="match status" value="1"/>
</dbReference>
<dbReference type="SUPFAM" id="SSF52087">
    <property type="entry name" value="CRAL/TRIO domain"/>
    <property type="match status" value="1"/>
</dbReference>
<dbReference type="GeneID" id="20817851"/>
<sequence>MEVRQADTTDAAMSSLGLGKGDSVPYPVTDEVEHIEANKQVAQAAAEEERQRRMDEVRCLESESAIVREINIEYAIAAMETERTRRVSQHNLASVHNELLREKSKKEVHQLVEEERGRRMSQGNLAAVHDEIHREQAKQVAVMQMEQERSRRMSEGMIAQVHTELLRVQSKRAVVEAMEAERTHRMSQDAIAEVHTHLLRRNSIDKVVELAEHERSRRVQELGDQVVANQSLRLAGQAAAVEAAESERRRRLSSIEHVTTMAGISAVEGSVAPVDMKKEEEVASMDMSAPVVAMSYPDLPVASATPDVEQKALHDLTVALADVVPLPTNSNHNDDDVSKLQRIRLLRFLRGHKGNVEVAAAKYRANLVVRQEHNLDTIRDNILLGHIMTELDFPHNDKIRRYVPVVAAYDVQDDQHNVFVFEKLGAVDVHGLVVNVSDAEWLAFTLHELEFRSLALDRRSLEQGRLVRFTVLRDLDGFSLARLTRPALARLQRTVALASTCYPEYIHKSVFINTPWMFHTAWKGIQLWLDDAQRQKMIFLKRGDASGTLDKICPPASRPLLFGGTNHRIDLPATGLLGKDSYAMLRENGATEAEIRARGTLTVPFRVNANDTLCWEFCVQQYDVDFLVKFRTQGDGGAVELNVDGWDKARFVHGQVEAASWTAPSAGVAVLCWDNSFSWTRGKTLCYKASVAKLTVLTNDVADDAAALDLSGHTSL</sequence>
<feature type="domain" description="CRAL-TRIO" evidence="3">
    <location>
        <begin position="395"/>
        <end position="570"/>
    </location>
</feature>
<dbReference type="VEuPathDB" id="FungiDB:H257_15855"/>
<feature type="region of interest" description="Disordered" evidence="2">
    <location>
        <begin position="1"/>
        <end position="23"/>
    </location>
</feature>
<dbReference type="OrthoDB" id="1434354at2759"/>
<dbReference type="STRING" id="112090.W4FMS5"/>
<dbReference type="GO" id="GO:0005737">
    <property type="term" value="C:cytoplasm"/>
    <property type="evidence" value="ECO:0007669"/>
    <property type="project" value="TreeGrafter"/>
</dbReference>
<evidence type="ECO:0008006" key="6">
    <source>
        <dbReference type="Google" id="ProtNLM"/>
    </source>
</evidence>
<dbReference type="InterPro" id="IPR036865">
    <property type="entry name" value="CRAL-TRIO_dom_sf"/>
</dbReference>
<dbReference type="InterPro" id="IPR036273">
    <property type="entry name" value="CRAL/TRIO_N_dom_sf"/>
</dbReference>
<dbReference type="EMBL" id="KI913189">
    <property type="protein sequence ID" value="ETV68109.1"/>
    <property type="molecule type" value="Genomic_DNA"/>
</dbReference>
<accession>W4FMS5</accession>
<dbReference type="InterPro" id="IPR009038">
    <property type="entry name" value="GOLD_dom"/>
</dbReference>
<evidence type="ECO:0000259" key="3">
    <source>
        <dbReference type="PROSITE" id="PS50191"/>
    </source>
</evidence>
<dbReference type="InterPro" id="IPR001251">
    <property type="entry name" value="CRAL-TRIO_dom"/>
</dbReference>
<dbReference type="SMART" id="SM00516">
    <property type="entry name" value="SEC14"/>
    <property type="match status" value="1"/>
</dbReference>
<feature type="coiled-coil region" evidence="1">
    <location>
        <begin position="32"/>
        <end position="63"/>
    </location>
</feature>
<dbReference type="AlphaFoldDB" id="W4FMS5"/>
<dbReference type="PANTHER" id="PTHR23324:SF83">
    <property type="entry name" value="SEC14-LIKE PROTEIN 2"/>
    <property type="match status" value="1"/>
</dbReference>
<dbReference type="PROSITE" id="PS50191">
    <property type="entry name" value="CRAL_TRIO"/>
    <property type="match status" value="1"/>
</dbReference>
<dbReference type="SUPFAM" id="SSF101576">
    <property type="entry name" value="Supernatant protein factor (SPF), C-terminal domain"/>
    <property type="match status" value="1"/>
</dbReference>
<keyword evidence="1" id="KW-0175">Coiled coil</keyword>
<feature type="domain" description="GOLD" evidence="4">
    <location>
        <begin position="586"/>
        <end position="691"/>
    </location>
</feature>
<dbReference type="PROSITE" id="PS50866">
    <property type="entry name" value="GOLD"/>
    <property type="match status" value="1"/>
</dbReference>
<dbReference type="InterPro" id="IPR036598">
    <property type="entry name" value="GOLD_dom_sf"/>
</dbReference>
<dbReference type="Gene3D" id="2.60.120.680">
    <property type="entry name" value="GOLD domain"/>
    <property type="match status" value="1"/>
</dbReference>
<dbReference type="Gene3D" id="3.40.525.10">
    <property type="entry name" value="CRAL-TRIO lipid binding domain"/>
    <property type="match status" value="1"/>
</dbReference>
<protein>
    <recommendedName>
        <fullName evidence="6">CRAL-TRIO domain-containing protein</fullName>
    </recommendedName>
</protein>
<reference evidence="5" key="1">
    <citation type="submission" date="2013-12" db="EMBL/GenBank/DDBJ databases">
        <title>The Genome Sequence of Aphanomyces astaci APO3.</title>
        <authorList>
            <consortium name="The Broad Institute Genomics Platform"/>
            <person name="Russ C."/>
            <person name="Tyler B."/>
            <person name="van West P."/>
            <person name="Dieguez-Uribeondo J."/>
            <person name="Young S.K."/>
            <person name="Zeng Q."/>
            <person name="Gargeya S."/>
            <person name="Fitzgerald M."/>
            <person name="Abouelleil A."/>
            <person name="Alvarado L."/>
            <person name="Chapman S.B."/>
            <person name="Gainer-Dewar J."/>
            <person name="Goldberg J."/>
            <person name="Griggs A."/>
            <person name="Gujja S."/>
            <person name="Hansen M."/>
            <person name="Howarth C."/>
            <person name="Imamovic A."/>
            <person name="Ireland A."/>
            <person name="Larimer J."/>
            <person name="McCowan C."/>
            <person name="Murphy C."/>
            <person name="Pearson M."/>
            <person name="Poon T.W."/>
            <person name="Priest M."/>
            <person name="Roberts A."/>
            <person name="Saif S."/>
            <person name="Shea T."/>
            <person name="Sykes S."/>
            <person name="Wortman J."/>
            <person name="Nusbaum C."/>
            <person name="Birren B."/>
        </authorList>
    </citation>
    <scope>NUCLEOTIDE SEQUENCE [LARGE SCALE GENOMIC DNA]</scope>
    <source>
        <strain evidence="5">APO3</strain>
    </source>
</reference>
<evidence type="ECO:0000256" key="1">
    <source>
        <dbReference type="SAM" id="Coils"/>
    </source>
</evidence>
<evidence type="ECO:0000256" key="2">
    <source>
        <dbReference type="SAM" id="MobiDB-lite"/>
    </source>
</evidence>
<dbReference type="CDD" id="cd00170">
    <property type="entry name" value="SEC14"/>
    <property type="match status" value="1"/>
</dbReference>
<evidence type="ECO:0000259" key="4">
    <source>
        <dbReference type="PROSITE" id="PS50866"/>
    </source>
</evidence>
<dbReference type="SUPFAM" id="SSF46938">
    <property type="entry name" value="CRAL/TRIO N-terminal domain"/>
    <property type="match status" value="1"/>
</dbReference>
<dbReference type="RefSeq" id="XP_009842411.1">
    <property type="nucleotide sequence ID" value="XM_009844109.1"/>
</dbReference>
<proteinExistence type="predicted"/>